<dbReference type="GO" id="GO:0005737">
    <property type="term" value="C:cytoplasm"/>
    <property type="evidence" value="ECO:0007669"/>
    <property type="project" value="UniProtKB-SubCell"/>
</dbReference>
<dbReference type="GO" id="GO:0005634">
    <property type="term" value="C:nucleus"/>
    <property type="evidence" value="ECO:0007669"/>
    <property type="project" value="UniProtKB-SubCell"/>
</dbReference>
<feature type="coiled-coil region" evidence="11">
    <location>
        <begin position="445"/>
        <end position="556"/>
    </location>
</feature>
<evidence type="ECO:0000256" key="12">
    <source>
        <dbReference type="SAM" id="MobiDB-lite"/>
    </source>
</evidence>
<evidence type="ECO:0000256" key="4">
    <source>
        <dbReference type="ARBA" id="ARBA00016468"/>
    </source>
</evidence>
<reference evidence="13" key="1">
    <citation type="submission" date="2021-01" db="EMBL/GenBank/DDBJ databases">
        <title>A chromosome-scale assembly of European eel, Anguilla anguilla.</title>
        <authorList>
            <person name="Henkel C."/>
            <person name="Jong-Raadsen S.A."/>
            <person name="Dufour S."/>
            <person name="Weltzien F.-A."/>
            <person name="Palstra A.P."/>
            <person name="Pelster B."/>
            <person name="Spaink H.P."/>
            <person name="Van Den Thillart G.E."/>
            <person name="Jansen H."/>
            <person name="Zahm M."/>
            <person name="Klopp C."/>
            <person name="Cedric C."/>
            <person name="Louis A."/>
            <person name="Berthelot C."/>
            <person name="Parey E."/>
            <person name="Roest Crollius H."/>
            <person name="Montfort J."/>
            <person name="Robinson-Rechavi M."/>
            <person name="Bucao C."/>
            <person name="Bouchez O."/>
            <person name="Gislard M."/>
            <person name="Lluch J."/>
            <person name="Milhes M."/>
            <person name="Lampietro C."/>
            <person name="Lopez Roques C."/>
            <person name="Donnadieu C."/>
            <person name="Braasch I."/>
            <person name="Desvignes T."/>
            <person name="Postlethwait J."/>
            <person name="Bobe J."/>
            <person name="Guiguen Y."/>
            <person name="Dirks R."/>
        </authorList>
    </citation>
    <scope>NUCLEOTIDE SEQUENCE</scope>
    <source>
        <strain evidence="13">Tag_6206</strain>
        <tissue evidence="13">Liver</tissue>
    </source>
</reference>
<evidence type="ECO:0000256" key="2">
    <source>
        <dbReference type="ARBA" id="ARBA00004123"/>
    </source>
</evidence>
<feature type="region of interest" description="Disordered" evidence="12">
    <location>
        <begin position="1"/>
        <end position="22"/>
    </location>
</feature>
<feature type="coiled-coil region" evidence="11">
    <location>
        <begin position="613"/>
        <end position="772"/>
    </location>
</feature>
<dbReference type="GO" id="GO:0030154">
    <property type="term" value="P:cell differentiation"/>
    <property type="evidence" value="ECO:0007669"/>
    <property type="project" value="UniProtKB-KW"/>
</dbReference>
<feature type="coiled-coil region" evidence="11">
    <location>
        <begin position="223"/>
        <end position="333"/>
    </location>
</feature>
<evidence type="ECO:0000256" key="6">
    <source>
        <dbReference type="ARBA" id="ARBA00022490"/>
    </source>
</evidence>
<evidence type="ECO:0000256" key="9">
    <source>
        <dbReference type="ARBA" id="ARBA00023242"/>
    </source>
</evidence>
<feature type="compositionally biased region" description="Basic and acidic residues" evidence="12">
    <location>
        <begin position="1"/>
        <end position="10"/>
    </location>
</feature>
<comment type="function">
    <text evidence="1">May be a regulator of keratinocyte proliferation or differentiation.</text>
</comment>
<evidence type="ECO:0000256" key="11">
    <source>
        <dbReference type="SAM" id="Coils"/>
    </source>
</evidence>
<dbReference type="AlphaFoldDB" id="A0A9D3RUF6"/>
<dbReference type="GO" id="GO:0006611">
    <property type="term" value="P:protein export from nucleus"/>
    <property type="evidence" value="ECO:0007669"/>
    <property type="project" value="TreeGrafter"/>
</dbReference>
<evidence type="ECO:0000256" key="8">
    <source>
        <dbReference type="ARBA" id="ARBA00023054"/>
    </source>
</evidence>
<evidence type="ECO:0000256" key="1">
    <source>
        <dbReference type="ARBA" id="ARBA00003936"/>
    </source>
</evidence>
<organism evidence="13 14">
    <name type="scientific">Anguilla anguilla</name>
    <name type="common">European freshwater eel</name>
    <name type="synonym">Muraena anguilla</name>
    <dbReference type="NCBI Taxonomy" id="7936"/>
    <lineage>
        <taxon>Eukaryota</taxon>
        <taxon>Metazoa</taxon>
        <taxon>Chordata</taxon>
        <taxon>Craniata</taxon>
        <taxon>Vertebrata</taxon>
        <taxon>Euteleostomi</taxon>
        <taxon>Actinopterygii</taxon>
        <taxon>Neopterygii</taxon>
        <taxon>Teleostei</taxon>
        <taxon>Anguilliformes</taxon>
        <taxon>Anguillidae</taxon>
        <taxon>Anguilla</taxon>
    </lineage>
</organism>
<dbReference type="GO" id="GO:0005814">
    <property type="term" value="C:centriole"/>
    <property type="evidence" value="ECO:0007669"/>
    <property type="project" value="TreeGrafter"/>
</dbReference>
<keyword evidence="8 11" id="KW-0175">Coiled coil</keyword>
<evidence type="ECO:0000256" key="5">
    <source>
        <dbReference type="ARBA" id="ARBA00022473"/>
    </source>
</evidence>
<evidence type="ECO:0000256" key="3">
    <source>
        <dbReference type="ARBA" id="ARBA00004496"/>
    </source>
</evidence>
<feature type="region of interest" description="Disordered" evidence="12">
    <location>
        <begin position="836"/>
        <end position="871"/>
    </location>
</feature>
<accession>A0A9D3RUF6</accession>
<name>A0A9D3RUF6_ANGAN</name>
<keyword evidence="14" id="KW-1185">Reference proteome</keyword>
<protein>
    <recommendedName>
        <fullName evidence="4">Coiled-coil alpha-helical rod protein 1</fullName>
    </recommendedName>
    <alternativeName>
        <fullName evidence="10">Alpha-helical coiled-coil rod protein</fullName>
    </alternativeName>
</protein>
<comment type="caution">
    <text evidence="13">The sequence shown here is derived from an EMBL/GenBank/DDBJ whole genome shotgun (WGS) entry which is preliminary data.</text>
</comment>
<proteinExistence type="predicted"/>
<evidence type="ECO:0000256" key="10">
    <source>
        <dbReference type="ARBA" id="ARBA00031932"/>
    </source>
</evidence>
<keyword evidence="5" id="KW-0217">Developmental protein</keyword>
<dbReference type="EMBL" id="JAFIRN010000008">
    <property type="protein sequence ID" value="KAG5843478.1"/>
    <property type="molecule type" value="Genomic_DNA"/>
</dbReference>
<dbReference type="PANTHER" id="PTHR46822:SF1">
    <property type="entry name" value="COILED-COIL ALPHA-HELICAL ROD PROTEIN 1"/>
    <property type="match status" value="1"/>
</dbReference>
<keyword evidence="9" id="KW-0539">Nucleus</keyword>
<evidence type="ECO:0000313" key="14">
    <source>
        <dbReference type="Proteomes" id="UP001044222"/>
    </source>
</evidence>
<feature type="coiled-coil region" evidence="11">
    <location>
        <begin position="358"/>
        <end position="385"/>
    </location>
</feature>
<keyword evidence="6" id="KW-0963">Cytoplasm</keyword>
<feature type="compositionally biased region" description="Polar residues" evidence="12">
    <location>
        <begin position="852"/>
        <end position="871"/>
    </location>
</feature>
<dbReference type="Proteomes" id="UP001044222">
    <property type="component" value="Chromosome 8"/>
</dbReference>
<sequence>MERRNVDEKLSAPADFVTSDSRNKQGIEAAHNNLIPPSHFTSCPQTSTTVTMAGPAIGRGSPMTWGMPMQASPLGMENANPWLTIAQAKQEILELRKTNQRLMELRGNSSSVWTCGPHQEVTSKISSADRSDLPSNCWIDTEWKLETERMRGLEKSGRGLKEAIGRQRDDIVKRDHSLNRKSEELEELRAELCQTKTDLSDTKAELGQSRAEQEQLCVELEKLKNMEGERNRLEAQRTETELCQKETFEESCKLEILKLKEELLQTQRKHQAELEQLSVKHHTEVSALGQTNADLQDRLSYATEEIANLERRLQQVSEERDKLTEELSQVGKAYETQSTTLQRLRNYVGQLVPERQEEAKQSDMVQKLEKEKEALQVTAELLTIRLSSLVDILAIQEKEMGDTIRSDPLLKVGSKASQVLRCWREKVFVLLVQLRSKDIELRGERVKLLSTISTLEQEVKRLMNQASMFQHSLQDRIAELDLERVRRETAERELAQAMDKNERLKGLSQVTGSAMKTMTEAVQRFSLMFEDKVTEVQAAQRQLHRLNQRLTFAKGRVETIQGLVMRREALWKVQQASKLTDPASECQHTELALVCEERDNLVQELKRTPDLIEKALSEAHKRFESELKELKQSLLQSREKALKAEAGHSQALQKLQEAHTDMEEQTKSLEELRAELVNQEEQSERALREKVSETEARFVQQLKELESQLNTARREHTKAVLTLRQSERQAERDRERLREMHLLQDEQIQKEMQELQKQLQETDKDRNILLAIVHENGFLDQWKRARTTALYTSRALEAQHQSRTGGKAVHFESKVKPLTREMTSVLHDLQALSASVVNSSEISSEEDDNGETSGPSKETVEGPSQNNSKNK</sequence>
<dbReference type="PANTHER" id="PTHR46822">
    <property type="entry name" value="COILED-COIL ALPHA-HELICAL ROD PROTEIN 1"/>
    <property type="match status" value="1"/>
</dbReference>
<dbReference type="InterPro" id="IPR009800">
    <property type="entry name" value="HCR"/>
</dbReference>
<comment type="subcellular location">
    <subcellularLocation>
        <location evidence="3">Cytoplasm</location>
    </subcellularLocation>
    <subcellularLocation>
        <location evidence="2">Nucleus</location>
    </subcellularLocation>
</comment>
<evidence type="ECO:0000313" key="13">
    <source>
        <dbReference type="EMBL" id="KAG5843478.1"/>
    </source>
</evidence>
<gene>
    <name evidence="13" type="ORF">ANANG_G00151360</name>
</gene>
<keyword evidence="7" id="KW-0221">Differentiation</keyword>
<evidence type="ECO:0000256" key="7">
    <source>
        <dbReference type="ARBA" id="ARBA00022782"/>
    </source>
</evidence>
<dbReference type="Pfam" id="PF07111">
    <property type="entry name" value="HCR"/>
    <property type="match status" value="1"/>
</dbReference>